<accession>A0A0Z8SAJ2</accession>
<dbReference type="CDD" id="cd14014">
    <property type="entry name" value="STKc_PknB_like"/>
    <property type="match status" value="1"/>
</dbReference>
<dbReference type="InterPro" id="IPR008266">
    <property type="entry name" value="Tyr_kinase_AS"/>
</dbReference>
<name>A0A0Z8SAJ2_STRSU</name>
<protein>
    <submittedName>
        <fullName evidence="2">Serine/threonine kinase</fullName>
        <ecNumber evidence="2">2.7.1.-</ecNumber>
        <ecNumber evidence="2">2.7.11.1</ecNumber>
    </submittedName>
</protein>
<keyword evidence="2" id="KW-0418">Kinase</keyword>
<reference evidence="2 3" key="1">
    <citation type="submission" date="2016-02" db="EMBL/GenBank/DDBJ databases">
        <authorList>
            <consortium name="Pathogen Informatics"/>
        </authorList>
    </citation>
    <scope>NUCLEOTIDE SEQUENCE [LARGE SCALE GENOMIC DNA]</scope>
    <source>
        <strain evidence="2 3">SS1062</strain>
    </source>
</reference>
<gene>
    <name evidence="2" type="primary">sps1</name>
    <name evidence="2" type="ORF">ERS132551_00974</name>
</gene>
<dbReference type="SUPFAM" id="SSF56112">
    <property type="entry name" value="Protein kinase-like (PK-like)"/>
    <property type="match status" value="1"/>
</dbReference>
<keyword evidence="2" id="KW-0808">Transferase</keyword>
<dbReference type="Proteomes" id="UP000071962">
    <property type="component" value="Unassembled WGS sequence"/>
</dbReference>
<dbReference type="InterPro" id="IPR011009">
    <property type="entry name" value="Kinase-like_dom_sf"/>
</dbReference>
<dbReference type="PROSITE" id="PS00109">
    <property type="entry name" value="PROTEIN_KINASE_TYR"/>
    <property type="match status" value="1"/>
</dbReference>
<dbReference type="PANTHER" id="PTHR44167:SF24">
    <property type="entry name" value="SERINE_THREONINE-PROTEIN KINASE CHK2"/>
    <property type="match status" value="1"/>
</dbReference>
<dbReference type="RefSeq" id="WP_044761780.1">
    <property type="nucleotide sequence ID" value="NZ_CEKS01000013.1"/>
</dbReference>
<evidence type="ECO:0000259" key="1">
    <source>
        <dbReference type="PROSITE" id="PS50011"/>
    </source>
</evidence>
<dbReference type="InterPro" id="IPR000719">
    <property type="entry name" value="Prot_kinase_dom"/>
</dbReference>
<evidence type="ECO:0000313" key="2">
    <source>
        <dbReference type="EMBL" id="CYW97335.1"/>
    </source>
</evidence>
<dbReference type="AlphaFoldDB" id="A0A0Z8SAJ2"/>
<dbReference type="Pfam" id="PF00069">
    <property type="entry name" value="Pkinase"/>
    <property type="match status" value="1"/>
</dbReference>
<dbReference type="PROSITE" id="PS50011">
    <property type="entry name" value="PROTEIN_KINASE_DOM"/>
    <property type="match status" value="1"/>
</dbReference>
<organism evidence="2 3">
    <name type="scientific">Streptococcus suis</name>
    <dbReference type="NCBI Taxonomy" id="1307"/>
    <lineage>
        <taxon>Bacteria</taxon>
        <taxon>Bacillati</taxon>
        <taxon>Bacillota</taxon>
        <taxon>Bacilli</taxon>
        <taxon>Lactobacillales</taxon>
        <taxon>Streptococcaceae</taxon>
        <taxon>Streptococcus</taxon>
    </lineage>
</organism>
<sequence>MTKITFHDKNIIKKFFNDGGYVLDFSNRTFDEFTYHSIGVKIQEKYGLSKGKSFEAYIDEALDNDIIKLVRDLLIYYDDLPDSSSEKSDIKNKQAEKLKEKLNSYSHIGKEIVKTDESFLTKGGFADIYLQNHSQRIVKKLKSEYKRDPTLRSRFKREFEIMQSLSQINGVIKVYEFNETELSYTMEKADFTLNDYIVDNELELNQIFNLLFQILTIMADVHSRDIYHRDLSPSNIFLCDGLIKISDFGLAKDSTVNHSHLTMNTNNYGQFYYCAPEQITGLKNATKMSDVYSLGKVVNFCLTGNPTNEKHVLRTFVQKATSYQPELRFRDAGEMLEQLSYHLRIFHQKDSKQKILKTIQQKEYDETITIYLNNISNVDLCRELIDIGDDYKLACIKFMKVSPENALFLIQKLFPSLKEVATTFSSNDIFASLAFDVLKDEHFDYLSKEMAARMLYYVAREVNRFYARRLIEDLKRSSIEPMLENILDGE</sequence>
<feature type="domain" description="Protein kinase" evidence="1">
    <location>
        <begin position="114"/>
        <end position="408"/>
    </location>
</feature>
<dbReference type="PANTHER" id="PTHR44167">
    <property type="entry name" value="OVARIAN-SPECIFIC SERINE/THREONINE-PROTEIN KINASE LOK-RELATED"/>
    <property type="match status" value="1"/>
</dbReference>
<dbReference type="EMBL" id="FIKT01000009">
    <property type="protein sequence ID" value="CYW97335.1"/>
    <property type="molecule type" value="Genomic_DNA"/>
</dbReference>
<evidence type="ECO:0000313" key="3">
    <source>
        <dbReference type="Proteomes" id="UP000071962"/>
    </source>
</evidence>
<dbReference type="EC" id="2.7.11.1" evidence="2"/>
<dbReference type="Gene3D" id="1.10.510.10">
    <property type="entry name" value="Transferase(Phosphotransferase) domain 1"/>
    <property type="match status" value="1"/>
</dbReference>
<dbReference type="EC" id="2.7.1.-" evidence="2"/>
<dbReference type="GO" id="GO:0004674">
    <property type="term" value="F:protein serine/threonine kinase activity"/>
    <property type="evidence" value="ECO:0007669"/>
    <property type="project" value="UniProtKB-EC"/>
</dbReference>
<dbReference type="GO" id="GO:0005524">
    <property type="term" value="F:ATP binding"/>
    <property type="evidence" value="ECO:0007669"/>
    <property type="project" value="InterPro"/>
</dbReference>
<dbReference type="Gene3D" id="3.30.200.20">
    <property type="entry name" value="Phosphorylase Kinase, domain 1"/>
    <property type="match status" value="1"/>
</dbReference>
<proteinExistence type="predicted"/>